<dbReference type="EMBL" id="FZNS01000011">
    <property type="protein sequence ID" value="SNR92673.1"/>
    <property type="molecule type" value="Genomic_DNA"/>
</dbReference>
<keyword evidence="2" id="KW-1185">Reference proteome</keyword>
<protein>
    <recommendedName>
        <fullName evidence="3">HicA toxin of toxin-antitoxin</fullName>
    </recommendedName>
</protein>
<organism evidence="1 2">
    <name type="scientific">Hymenobacter mucosus</name>
    <dbReference type="NCBI Taxonomy" id="1411120"/>
    <lineage>
        <taxon>Bacteria</taxon>
        <taxon>Pseudomonadati</taxon>
        <taxon>Bacteroidota</taxon>
        <taxon>Cytophagia</taxon>
        <taxon>Cytophagales</taxon>
        <taxon>Hymenobacteraceae</taxon>
        <taxon>Hymenobacter</taxon>
    </lineage>
</organism>
<evidence type="ECO:0000313" key="1">
    <source>
        <dbReference type="EMBL" id="SNR92673.1"/>
    </source>
</evidence>
<dbReference type="AlphaFoldDB" id="A0A239ACR1"/>
<gene>
    <name evidence="1" type="ORF">SAMN06269173_111114</name>
</gene>
<reference evidence="2" key="1">
    <citation type="submission" date="2017-06" db="EMBL/GenBank/DDBJ databases">
        <authorList>
            <person name="Varghese N."/>
            <person name="Submissions S."/>
        </authorList>
    </citation>
    <scope>NUCLEOTIDE SEQUENCE [LARGE SCALE GENOMIC DNA]</scope>
    <source>
        <strain evidence="2">DSM 28041</strain>
    </source>
</reference>
<dbReference type="Proteomes" id="UP000198310">
    <property type="component" value="Unassembled WGS sequence"/>
</dbReference>
<accession>A0A239ACR1</accession>
<evidence type="ECO:0008006" key="3">
    <source>
        <dbReference type="Google" id="ProtNLM"/>
    </source>
</evidence>
<proteinExistence type="predicted"/>
<evidence type="ECO:0000313" key="2">
    <source>
        <dbReference type="Proteomes" id="UP000198310"/>
    </source>
</evidence>
<sequence length="75" mass="9165">MDLAIFDSYLSYKYCYRIDQRRTHLVFRNLKNGQITSVPRYSTLDQYIMYHACRELGIPMPEEYREFEEKMNKIA</sequence>
<name>A0A239ACR1_9BACT</name>